<organism evidence="2 3">
    <name type="scientific">Actinobacillus indolicus</name>
    <dbReference type="NCBI Taxonomy" id="51049"/>
    <lineage>
        <taxon>Bacteria</taxon>
        <taxon>Pseudomonadati</taxon>
        <taxon>Pseudomonadota</taxon>
        <taxon>Gammaproteobacteria</taxon>
        <taxon>Pasteurellales</taxon>
        <taxon>Pasteurellaceae</taxon>
        <taxon>Actinobacillus</taxon>
    </lineage>
</organism>
<proteinExistence type="predicted"/>
<evidence type="ECO:0000313" key="2">
    <source>
        <dbReference type="EMBL" id="QBQ63222.1"/>
    </source>
</evidence>
<keyword evidence="1" id="KW-0812">Transmembrane</keyword>
<feature type="transmembrane region" description="Helical" evidence="1">
    <location>
        <begin position="29"/>
        <end position="49"/>
    </location>
</feature>
<name>A0A4P7CHZ9_9PAST</name>
<keyword evidence="3" id="KW-1185">Reference proteome</keyword>
<dbReference type="EMBL" id="CP038145">
    <property type="protein sequence ID" value="QBQ63222.1"/>
    <property type="molecule type" value="Genomic_DNA"/>
</dbReference>
<reference evidence="2 3" key="1">
    <citation type="submission" date="2019-03" db="EMBL/GenBank/DDBJ databases">
        <authorList>
            <person name="Che Y."/>
            <person name="Zhou L."/>
        </authorList>
    </citation>
    <scope>NUCLEOTIDE SEQUENCE [LARGE SCALE GENOMIC DNA]</scope>
    <source>
        <strain evidence="2 3">AIFJ1607</strain>
    </source>
</reference>
<keyword evidence="1" id="KW-1133">Transmembrane helix</keyword>
<dbReference type="RefSeq" id="WP_162856163.1">
    <property type="nucleotide sequence ID" value="NZ_CP038145.1"/>
</dbReference>
<accession>A0A4P7CHZ9</accession>
<gene>
    <name evidence="2" type="ORF">EXH44_02725</name>
</gene>
<protein>
    <submittedName>
        <fullName evidence="2">ATPase</fullName>
    </submittedName>
</protein>
<dbReference type="Proteomes" id="UP000294444">
    <property type="component" value="Chromosome"/>
</dbReference>
<evidence type="ECO:0000256" key="1">
    <source>
        <dbReference type="SAM" id="Phobius"/>
    </source>
</evidence>
<keyword evidence="1" id="KW-0472">Membrane</keyword>
<sequence length="176" mass="20787">MKLFLSKYYLMPQHPLYRGLYYLNKSKGLILSGVFLLIIAFPIGNYFYLNQKIDQQQKQLIEVKQIIGHKQQQLKLLKQRYQLAQDKSELLTQINQQIQQILDKNSVEIESIQWNMEERKIYLLISQSTQKVLNAIADLNQLTIVKFQEVHLTKKTKQKYIQLNATLLFQADTGEQ</sequence>
<evidence type="ECO:0000313" key="3">
    <source>
        <dbReference type="Proteomes" id="UP000294444"/>
    </source>
</evidence>
<dbReference type="KEGG" id="aio:EXH44_02725"/>
<dbReference type="AlphaFoldDB" id="A0A4P7CHZ9"/>